<proteinExistence type="predicted"/>
<protein>
    <submittedName>
        <fullName evidence="1">Uncharacterized protein</fullName>
    </submittedName>
</protein>
<evidence type="ECO:0000313" key="2">
    <source>
        <dbReference type="Proteomes" id="UP000288805"/>
    </source>
</evidence>
<reference evidence="1 2" key="1">
    <citation type="journal article" date="2018" name="PLoS Genet.">
        <title>Population sequencing reveals clonal diversity and ancestral inbreeding in the grapevine cultivar Chardonnay.</title>
        <authorList>
            <person name="Roach M.J."/>
            <person name="Johnson D.L."/>
            <person name="Bohlmann J."/>
            <person name="van Vuuren H.J."/>
            <person name="Jones S.J."/>
            <person name="Pretorius I.S."/>
            <person name="Schmidt S.A."/>
            <person name="Borneman A.R."/>
        </authorList>
    </citation>
    <scope>NUCLEOTIDE SEQUENCE [LARGE SCALE GENOMIC DNA]</scope>
    <source>
        <strain evidence="2">cv. Chardonnay</strain>
        <tissue evidence="1">Leaf</tissue>
    </source>
</reference>
<dbReference type="AlphaFoldDB" id="A0A438H6C2"/>
<gene>
    <name evidence="1" type="ORF">CK203_052427</name>
</gene>
<dbReference type="EMBL" id="QGNW01000270">
    <property type="protein sequence ID" value="RVW80104.1"/>
    <property type="molecule type" value="Genomic_DNA"/>
</dbReference>
<accession>A0A438H6C2</accession>
<sequence length="179" mass="19967">MCGGDDHLAWKHPVFLEACRGLRTVGGGFTVTDLDSPLWIRVGGRLTRVSDQSDQRLDQRDIDSQVVTVDQFAVAMASIQEAIANLGQRIWTADPAGPSSGDQIEVAQPPITSPIPASEDPHARMDKLEQKLRQMRTSEGAITWEDFDGAQWPVYRPNSGCLRLRDHRHRMPSHPFETL</sequence>
<organism evidence="1 2">
    <name type="scientific">Vitis vinifera</name>
    <name type="common">Grape</name>
    <dbReference type="NCBI Taxonomy" id="29760"/>
    <lineage>
        <taxon>Eukaryota</taxon>
        <taxon>Viridiplantae</taxon>
        <taxon>Streptophyta</taxon>
        <taxon>Embryophyta</taxon>
        <taxon>Tracheophyta</taxon>
        <taxon>Spermatophyta</taxon>
        <taxon>Magnoliopsida</taxon>
        <taxon>eudicotyledons</taxon>
        <taxon>Gunneridae</taxon>
        <taxon>Pentapetalae</taxon>
        <taxon>rosids</taxon>
        <taxon>Vitales</taxon>
        <taxon>Vitaceae</taxon>
        <taxon>Viteae</taxon>
        <taxon>Vitis</taxon>
    </lineage>
</organism>
<comment type="caution">
    <text evidence="1">The sequence shown here is derived from an EMBL/GenBank/DDBJ whole genome shotgun (WGS) entry which is preliminary data.</text>
</comment>
<dbReference type="Proteomes" id="UP000288805">
    <property type="component" value="Unassembled WGS sequence"/>
</dbReference>
<evidence type="ECO:0000313" key="1">
    <source>
        <dbReference type="EMBL" id="RVW80104.1"/>
    </source>
</evidence>
<name>A0A438H6C2_VITVI</name>